<evidence type="ECO:0000313" key="3">
    <source>
        <dbReference type="EMBL" id="KAA5251296.1"/>
    </source>
</evidence>
<evidence type="ECO:0000313" key="5">
    <source>
        <dbReference type="Proteomes" id="UP000440198"/>
    </source>
</evidence>
<dbReference type="InterPro" id="IPR014907">
    <property type="entry name" value="BT4734-like_N"/>
</dbReference>
<reference evidence="4 5" key="1">
    <citation type="journal article" date="2019" name="Nat. Med.">
        <title>A library of human gut bacterial isolates paired with longitudinal multiomics data enables mechanistic microbiome research.</title>
        <authorList>
            <person name="Poyet M."/>
            <person name="Groussin M."/>
            <person name="Gibbons S.M."/>
            <person name="Avila-Pacheco J."/>
            <person name="Jiang X."/>
            <person name="Kearney S.M."/>
            <person name="Perrotta A.R."/>
            <person name="Berdy B."/>
            <person name="Zhao S."/>
            <person name="Lieberman T.D."/>
            <person name="Swanson P.K."/>
            <person name="Smith M."/>
            <person name="Roesemann S."/>
            <person name="Alexander J.E."/>
            <person name="Rich S.A."/>
            <person name="Livny J."/>
            <person name="Vlamakis H."/>
            <person name="Clish C."/>
            <person name="Bullock K."/>
            <person name="Deik A."/>
            <person name="Scott J."/>
            <person name="Pierce K.A."/>
            <person name="Xavier R.J."/>
            <person name="Alm E.J."/>
        </authorList>
    </citation>
    <scope>NUCLEOTIDE SEQUENCE [LARGE SCALE GENOMIC DNA]</scope>
    <source>
        <strain evidence="3 5">BIOML-A2</strain>
        <strain evidence="2 4">BIOML-A6</strain>
    </source>
</reference>
<accession>A0A7J4YHN0</accession>
<comment type="caution">
    <text evidence="2">The sequence shown here is derived from an EMBL/GenBank/DDBJ whole genome shotgun (WGS) entry which is preliminary data.</text>
</comment>
<feature type="domain" description="Primase C-terminal 1" evidence="1">
    <location>
        <begin position="218"/>
        <end position="278"/>
    </location>
</feature>
<evidence type="ECO:0000259" key="1">
    <source>
        <dbReference type="SMART" id="SM00942"/>
    </source>
</evidence>
<proteinExistence type="predicted"/>
<evidence type="ECO:0000313" key="4">
    <source>
        <dbReference type="Proteomes" id="UP000421791"/>
    </source>
</evidence>
<dbReference type="GeneID" id="92986480"/>
<organism evidence="2 4">
    <name type="scientific">Bacteroides finegoldii</name>
    <dbReference type="NCBI Taxonomy" id="338188"/>
    <lineage>
        <taxon>Bacteria</taxon>
        <taxon>Pseudomonadati</taxon>
        <taxon>Bacteroidota</taxon>
        <taxon>Bacteroidia</taxon>
        <taxon>Bacteroidales</taxon>
        <taxon>Bacteroidaceae</taxon>
        <taxon>Bacteroides</taxon>
    </lineage>
</organism>
<dbReference type="Proteomes" id="UP000421791">
    <property type="component" value="Unassembled WGS sequence"/>
</dbReference>
<dbReference type="InterPro" id="IPR014820">
    <property type="entry name" value="PriCT_1"/>
</dbReference>
<dbReference type="AlphaFoldDB" id="A0A7J4YHN0"/>
<dbReference type="SMART" id="SM00942">
    <property type="entry name" value="PriCT_1"/>
    <property type="match status" value="1"/>
</dbReference>
<evidence type="ECO:0000313" key="2">
    <source>
        <dbReference type="EMBL" id="KAA5225097.1"/>
    </source>
</evidence>
<name>A0A7J4YHN0_9BACE</name>
<protein>
    <submittedName>
        <fullName evidence="2">VirE protein</fullName>
    </submittedName>
</protein>
<dbReference type="RefSeq" id="WP_007758387.1">
    <property type="nucleotide sequence ID" value="NZ_JADOZO010000455.1"/>
</dbReference>
<dbReference type="EMBL" id="VWAG01000086">
    <property type="protein sequence ID" value="KAA5251296.1"/>
    <property type="molecule type" value="Genomic_DNA"/>
</dbReference>
<keyword evidence="5" id="KW-1185">Reference proteome</keyword>
<sequence length="431" mass="50495">MKIDYYKKKTYKRPYRQFDITEILRQIQDGTYRNEVEKVRKATTQEEKDAAKYEASGFTFSGTFKERRSDSLIQHSGLVAIDIDGLNERVGEEKERLEQNPYTFSVFRSISNTGLRVLVKVPDGLDAHTHKLHYNAIGKFLNVESDSQAQDVSRYTNVTYDPKLYCNPDSLIWNMETENTQQPEQIKTGARNERKIEYYKGDMIMDEDEKIQVILSWTRNEFKEGSRNRCVYEAACNLCEYGVTEDKALEVLAEYAETGFSVDEIEKAVRSAYKHTQPCSKELYRKEPLGEMKELFSKVKTDTDSKKEQDSSCCHLWEFMSVYRPGMKVVIVDSDEVAEMMGQIIPGFQWFSTNGQQLTAQLLRDIPKSQGVLVCPRLQKSLYGYQWKKEVEDLQWDGWYNLKVWRWWEKFSPDIEDYLNECSVYDVICRE</sequence>
<dbReference type="Proteomes" id="UP000440198">
    <property type="component" value="Unassembled WGS sequence"/>
</dbReference>
<gene>
    <name evidence="3" type="ORF">F2Z09_21660</name>
    <name evidence="2" type="ORF">F2Z22_22525</name>
</gene>
<dbReference type="Pfam" id="PF08708">
    <property type="entry name" value="PriCT_1"/>
    <property type="match status" value="1"/>
</dbReference>
<dbReference type="EMBL" id="VWAK01000101">
    <property type="protein sequence ID" value="KAA5225097.1"/>
    <property type="molecule type" value="Genomic_DNA"/>
</dbReference>
<dbReference type="Pfam" id="PF08800">
    <property type="entry name" value="BT4734-like_N"/>
    <property type="match status" value="1"/>
</dbReference>